<evidence type="ECO:0000313" key="5">
    <source>
        <dbReference type="EMBL" id="CAK8988874.1"/>
    </source>
</evidence>
<dbReference type="Proteomes" id="UP001642484">
    <property type="component" value="Unassembled WGS sequence"/>
</dbReference>
<name>A0ABP0HF80_9DINO</name>
<organism evidence="5 6">
    <name type="scientific">Durusdinium trenchii</name>
    <dbReference type="NCBI Taxonomy" id="1381693"/>
    <lineage>
        <taxon>Eukaryota</taxon>
        <taxon>Sar</taxon>
        <taxon>Alveolata</taxon>
        <taxon>Dinophyceae</taxon>
        <taxon>Suessiales</taxon>
        <taxon>Symbiodiniaceae</taxon>
        <taxon>Durusdinium</taxon>
    </lineage>
</organism>
<dbReference type="EMBL" id="CAXAMN010000470">
    <property type="protein sequence ID" value="CAK8988874.1"/>
    <property type="molecule type" value="Genomic_DNA"/>
</dbReference>
<feature type="transmembrane region" description="Helical" evidence="3">
    <location>
        <begin position="1524"/>
        <end position="1549"/>
    </location>
</feature>
<dbReference type="Pfam" id="PF07992">
    <property type="entry name" value="Pyr_redox_2"/>
    <property type="match status" value="1"/>
</dbReference>
<keyword evidence="3" id="KW-1133">Transmembrane helix</keyword>
<proteinExistence type="predicted"/>
<feature type="compositionally biased region" description="Basic and acidic residues" evidence="2">
    <location>
        <begin position="909"/>
        <end position="925"/>
    </location>
</feature>
<dbReference type="PANTHER" id="PTHR10632:SF2">
    <property type="entry name" value="SULFIDE:QUINONE OXIDOREDUCTASE, MITOCHONDRIAL"/>
    <property type="match status" value="1"/>
</dbReference>
<keyword evidence="6" id="KW-1185">Reference proteome</keyword>
<evidence type="ECO:0000313" key="6">
    <source>
        <dbReference type="Proteomes" id="UP001642484"/>
    </source>
</evidence>
<feature type="transmembrane region" description="Helical" evidence="3">
    <location>
        <begin position="1632"/>
        <end position="1659"/>
    </location>
</feature>
<reference evidence="5 6" key="1">
    <citation type="submission" date="2024-02" db="EMBL/GenBank/DDBJ databases">
        <authorList>
            <person name="Chen Y."/>
            <person name="Shah S."/>
            <person name="Dougan E. K."/>
            <person name="Thang M."/>
            <person name="Chan C."/>
        </authorList>
    </citation>
    <scope>NUCLEOTIDE SEQUENCE [LARGE SCALE GENOMIC DNA]</scope>
</reference>
<feature type="transmembrane region" description="Helical" evidence="3">
    <location>
        <begin position="2019"/>
        <end position="2039"/>
    </location>
</feature>
<dbReference type="SUPFAM" id="SSF51905">
    <property type="entry name" value="FAD/NAD(P)-binding domain"/>
    <property type="match status" value="2"/>
</dbReference>
<protein>
    <recommendedName>
        <fullName evidence="4">FAD/NAD(P)-binding domain-containing protein</fullName>
    </recommendedName>
</protein>
<evidence type="ECO:0000256" key="1">
    <source>
        <dbReference type="SAM" id="Coils"/>
    </source>
</evidence>
<evidence type="ECO:0000259" key="4">
    <source>
        <dbReference type="Pfam" id="PF07992"/>
    </source>
</evidence>
<dbReference type="InterPro" id="IPR015904">
    <property type="entry name" value="Sulphide_quinone_reductase"/>
</dbReference>
<feature type="domain" description="FAD/NAD(P)-binding" evidence="4">
    <location>
        <begin position="1195"/>
        <end position="1434"/>
    </location>
</feature>
<feature type="transmembrane region" description="Helical" evidence="3">
    <location>
        <begin position="1485"/>
        <end position="1504"/>
    </location>
</feature>
<keyword evidence="1" id="KW-0175">Coiled coil</keyword>
<feature type="transmembrane region" description="Helical" evidence="3">
    <location>
        <begin position="1679"/>
        <end position="1706"/>
    </location>
</feature>
<keyword evidence="3" id="KW-0812">Transmembrane</keyword>
<dbReference type="PROSITE" id="PS50896">
    <property type="entry name" value="LISH"/>
    <property type="match status" value="1"/>
</dbReference>
<keyword evidence="3" id="KW-0472">Membrane</keyword>
<feature type="transmembrane region" description="Helical" evidence="3">
    <location>
        <begin position="1976"/>
        <end position="1998"/>
    </location>
</feature>
<dbReference type="InterPro" id="IPR023753">
    <property type="entry name" value="FAD/NAD-binding_dom"/>
</dbReference>
<gene>
    <name evidence="5" type="ORF">CCMP2556_LOCUS1439</name>
</gene>
<evidence type="ECO:0000256" key="3">
    <source>
        <dbReference type="SAM" id="Phobius"/>
    </source>
</evidence>
<feature type="transmembrane region" description="Helical" evidence="3">
    <location>
        <begin position="1561"/>
        <end position="1582"/>
    </location>
</feature>
<dbReference type="Pfam" id="PF23627">
    <property type="entry name" value="LisH_WDR26"/>
    <property type="match status" value="1"/>
</dbReference>
<feature type="coiled-coil region" evidence="1">
    <location>
        <begin position="234"/>
        <end position="261"/>
    </location>
</feature>
<evidence type="ECO:0000256" key="2">
    <source>
        <dbReference type="SAM" id="MobiDB-lite"/>
    </source>
</evidence>
<feature type="region of interest" description="Disordered" evidence="2">
    <location>
        <begin position="907"/>
        <end position="935"/>
    </location>
</feature>
<dbReference type="InterPro" id="IPR006594">
    <property type="entry name" value="LisH"/>
</dbReference>
<feature type="transmembrane region" description="Helical" evidence="3">
    <location>
        <begin position="1602"/>
        <end position="1620"/>
    </location>
</feature>
<dbReference type="Gene3D" id="3.50.50.100">
    <property type="match status" value="1"/>
</dbReference>
<sequence length="2046" mass="231627">MRKPLHDRNARPVRNETKFAFSSVRIERGSCRACGLVDVDRSIAISWSIFPPIPVPGYSVSYYCAPKKKVPWEKSEEVDAVLEDCGFSEEISESDKEKCQQQAKAPALRATYLGIPAAYMRQMAMCGRCTVCSAFSKVQALWAKIKAAVRKVIGWLKDVKRSVFGYEYAPDFVRQQMQERFDSFFPPDHVGSSLAEICESQAEEGWETEAEGYHEKLVEKALRDHFSDKSPEEVEQHLSLLERHVEDVEQHEEDLLQKAKKDFISQTQRMQQMAELRLPDMLQNKDCRDALQTAGSTLLISLSVSFPNIAAAILNAALLNLAGALYALIPSVSLSALPKGFQHLGSMELCMQAMDKQRQPYLDGCTHEQPFMACTARTYQRLMEKALSEKWWPLMHNAEGTFGSIDFGYNYDELMNSLRCTSKGSCLEKAFDKLGEDDLKGILENSSASEAERFNELQCAMIANRVDAEDTGKDQLPVFSDKIWAAALKSHGKTINFDPMYTRPCVDVLPYVVAYCAADLKCLDPESVGGKGFFDLDDVNVAQLQAEEKVKPLMQRPKEMLGKIEEMWQELVEGEFDDMKPQEDALQWSMLWRMANVSHQAGLISTWPEILDALRGKREINWTSTRLHWEKALFVSLLRLQIRDWRSEGPEHFHDRHPLSQVVLGLQDIYETKFCSPGALGGLKDEHLKRLGVTDITSLAIHQMDKDSTVEAMWKNWMVLQVKVNWRTTQSSRIKRFKDALTAGACSCMCYEACGTLHPSAVAQCQALGKSEKSSRKVPPKIKVSQVVMDLVTRPDMKRFENVELQVLKKSTPGGCEHRLSMWGRYLWPPLEGFIARCDVPEYFQQSEELDFKITLWSDPHRAEEVYGWPDFVSTHRPVTEWLGDDFEQWSGALTAARLSRFALTTVPPKKEERSETGEDEKRTSEPAPRSSEAWDFRWPAKRPRGVLAERESLDSASSGEELFEGFRRSEVVRLLKQALSDLGFKAAREALELESGPSQEEAVAGLRQEILAGHWDEALHMARYVDPDAGVPLRRLLLEQKCLELHEKGHLEAALEVFQEIADSDSAMEGLQVMIQAKADARDRHALLEKVEALLPELPPRRLPELLWQAVRYQHLHCLYADLDPTLMSTVPGLIKNYSYSPPPLPTHCVGRLDHHRDEVMFVSRKMSSPLGVLSRQLGLAAVPVPPSSWGSKYRVAIVGGGSAGVSVASQLCRKFPGLHDQIAVIEPRDQHLYMPYWTMVGGLGLDVQNSAHPMEKVMPTHVQWIKEKCLSFQPEQNKLTLAGGHEIEYDFLVVAAGLQQNFHLVPGLKETMGKNSVASIYSFDYSPAVWQNILGLNKGKAIFTNPATAVNCGGAPQKIAYLAEAKWRKRGVRQNIDIEFITATPGIFACPEYKIALEKQMAQKGITPSVKTNLVEVDGDRKIAVFEQEGGEVITKEFDFLHVTPPMSAPDFVKNGMDLGPDPPPMGLTAEEQTAYPSIAAKANSSFLTVILLIGTLSPVILNNLWLMTANVVNEGDGHQHFWWYTLVFDNYFMIVKGLMFSAFFYAFLPEPAKGHRKWLYWLLAIMWPLFSFLIHMLWLAVNTVGSDDAWGLMKLNFPVGASAAVFAWMPLCLYGQYSREERFFATKRFVVIIVILVADLIFISSSHLVLLLFKAFGDGEFGAPDPLVRAIVELAFLLGFMQVYLPLLGKVWQIGLLLFDTLAPMKDLQRQRMLYFATVILDMHRYMYVREMMYATDSVTVVICMVFKDFVYDVYNFGMCSSPALQSAWLMGVPTWKLFLGASEVRVASSRIYETCIFVVKLLSDFLELPRCLTRVFTWTIDCGYPKHTSSKSFCFAETEVKLVNVPSDFGAEFKEWAYKTAKDRQQNRFILQSEDAHSSFDTVIARDAVEKSNGEWRKVWEGFRDPGLFSFYQFMTVQLSGIIFCRYRARIIIKIASSIMLLTTGTLIRLTPSKDVLNRVHDHSQPRELMQWIVPAAMLFLDVLELALVACLQDSDAATMGYKRKRFTRLFNEPFFLWMVMSCHVCCNSDLYITFANLQFSA</sequence>
<comment type="caution">
    <text evidence="5">The sequence shown here is derived from an EMBL/GenBank/DDBJ whole genome shotgun (WGS) entry which is preliminary data.</text>
</comment>
<dbReference type="PANTHER" id="PTHR10632">
    <property type="entry name" value="SULFIDE:QUINONE OXIDOREDUCTASE"/>
    <property type="match status" value="1"/>
</dbReference>
<dbReference type="InterPro" id="IPR036188">
    <property type="entry name" value="FAD/NAD-bd_sf"/>
</dbReference>
<feature type="transmembrane region" description="Helical" evidence="3">
    <location>
        <begin position="1935"/>
        <end position="1956"/>
    </location>
</feature>
<accession>A0ABP0HF80</accession>